<name>A0ABW0WY41_9ACTN</name>
<gene>
    <name evidence="2" type="ORF">ACFP3U_02525</name>
</gene>
<dbReference type="Gene3D" id="3.40.50.1820">
    <property type="entry name" value="alpha/beta hydrolase"/>
    <property type="match status" value="1"/>
</dbReference>
<reference evidence="3" key="1">
    <citation type="journal article" date="2019" name="Int. J. Syst. Evol. Microbiol.">
        <title>The Global Catalogue of Microorganisms (GCM) 10K type strain sequencing project: providing services to taxonomists for standard genome sequencing and annotation.</title>
        <authorList>
            <consortium name="The Broad Institute Genomics Platform"/>
            <consortium name="The Broad Institute Genome Sequencing Center for Infectious Disease"/>
            <person name="Wu L."/>
            <person name="Ma J."/>
        </authorList>
    </citation>
    <scope>NUCLEOTIDE SEQUENCE [LARGE SCALE GENOMIC DNA]</scope>
    <source>
        <strain evidence="3">CGMCC 4.1437</strain>
    </source>
</reference>
<keyword evidence="3" id="KW-1185">Reference proteome</keyword>
<dbReference type="InterPro" id="IPR029058">
    <property type="entry name" value="AB_hydrolase_fold"/>
</dbReference>
<protein>
    <submittedName>
        <fullName evidence="2">Dienelactone hydrolase family protein</fullName>
        <ecNumber evidence="2">3.1.-.-</ecNumber>
    </submittedName>
</protein>
<dbReference type="PANTHER" id="PTHR46623:SF6">
    <property type="entry name" value="ALPHA_BETA-HYDROLASES SUPERFAMILY PROTEIN"/>
    <property type="match status" value="1"/>
</dbReference>
<dbReference type="EC" id="3.1.-.-" evidence="2"/>
<dbReference type="RefSeq" id="WP_380223444.1">
    <property type="nucleotide sequence ID" value="NZ_JBHSOF010000002.1"/>
</dbReference>
<evidence type="ECO:0000259" key="1">
    <source>
        <dbReference type="Pfam" id="PF01738"/>
    </source>
</evidence>
<keyword evidence="2" id="KW-0378">Hydrolase</keyword>
<organism evidence="2 3">
    <name type="scientific">Kitasatospora misakiensis</name>
    <dbReference type="NCBI Taxonomy" id="67330"/>
    <lineage>
        <taxon>Bacteria</taxon>
        <taxon>Bacillati</taxon>
        <taxon>Actinomycetota</taxon>
        <taxon>Actinomycetes</taxon>
        <taxon>Kitasatosporales</taxon>
        <taxon>Streptomycetaceae</taxon>
        <taxon>Kitasatospora</taxon>
    </lineage>
</organism>
<sequence length="249" mass="27086">MCHPADSRPPAAPVVTGSVAEEGRLEITAADGNRFSAFRAAPTAPNGRSVLLLPDRRGLHPFYEDLARRFAEAGFHTMTFDFYGRSAGLSPRDADFDWATHMPLLEPAHVEADAAAALAKLREWSSDPVFSIGFCLGGSYSWRLASTDLGLSGAAGFYGVPRFFGDRTEQLTAPLLMLLAGEDVVTTREEFETFTAGLDRAGKPYELKVYEGAPHSFFDDAFADWQDACTDAWHRLLTFTGVRAGDLAA</sequence>
<dbReference type="EMBL" id="JBHSOF010000002">
    <property type="protein sequence ID" value="MFC5661854.1"/>
    <property type="molecule type" value="Genomic_DNA"/>
</dbReference>
<proteinExistence type="predicted"/>
<dbReference type="GO" id="GO:0016787">
    <property type="term" value="F:hydrolase activity"/>
    <property type="evidence" value="ECO:0007669"/>
    <property type="project" value="UniProtKB-KW"/>
</dbReference>
<dbReference type="Pfam" id="PF01738">
    <property type="entry name" value="DLH"/>
    <property type="match status" value="1"/>
</dbReference>
<dbReference type="PANTHER" id="PTHR46623">
    <property type="entry name" value="CARBOXYMETHYLENEBUTENOLIDASE-RELATED"/>
    <property type="match status" value="1"/>
</dbReference>
<feature type="domain" description="Dienelactone hydrolase" evidence="1">
    <location>
        <begin position="35"/>
        <end position="239"/>
    </location>
</feature>
<comment type="caution">
    <text evidence="2">The sequence shown here is derived from an EMBL/GenBank/DDBJ whole genome shotgun (WGS) entry which is preliminary data.</text>
</comment>
<accession>A0ABW0WY41</accession>
<dbReference type="SUPFAM" id="SSF53474">
    <property type="entry name" value="alpha/beta-Hydrolases"/>
    <property type="match status" value="1"/>
</dbReference>
<evidence type="ECO:0000313" key="2">
    <source>
        <dbReference type="EMBL" id="MFC5661854.1"/>
    </source>
</evidence>
<dbReference type="Proteomes" id="UP001595975">
    <property type="component" value="Unassembled WGS sequence"/>
</dbReference>
<dbReference type="InterPro" id="IPR002925">
    <property type="entry name" value="Dienelactn_hydro"/>
</dbReference>
<dbReference type="InterPro" id="IPR051049">
    <property type="entry name" value="Dienelactone_hydrolase-like"/>
</dbReference>
<evidence type="ECO:0000313" key="3">
    <source>
        <dbReference type="Proteomes" id="UP001595975"/>
    </source>
</evidence>